<keyword evidence="8" id="KW-0735">Signal-anchor</keyword>
<reference evidence="14 15" key="1">
    <citation type="journal article" date="2021" name="BMC Genomics">
        <title>Datura genome reveals duplications of psychoactive alkaloid biosynthetic genes and high mutation rate following tissue culture.</title>
        <authorList>
            <person name="Rajewski A."/>
            <person name="Carter-House D."/>
            <person name="Stajich J."/>
            <person name="Litt A."/>
        </authorList>
    </citation>
    <scope>NUCLEOTIDE SEQUENCE [LARGE SCALE GENOMIC DNA]</scope>
    <source>
        <strain evidence="14">AR-01</strain>
    </source>
</reference>
<evidence type="ECO:0000256" key="2">
    <source>
        <dbReference type="ARBA" id="ARBA00004323"/>
    </source>
</evidence>
<dbReference type="Proteomes" id="UP000823775">
    <property type="component" value="Unassembled WGS sequence"/>
</dbReference>
<dbReference type="InterPro" id="IPR002659">
    <property type="entry name" value="Glyco_trans_31"/>
</dbReference>
<keyword evidence="12 13" id="KW-0464">Manganese</keyword>
<proteinExistence type="inferred from homology"/>
<protein>
    <recommendedName>
        <fullName evidence="13">Hexosyltransferase</fullName>
        <ecNumber evidence="13">2.4.1.-</ecNumber>
    </recommendedName>
</protein>
<evidence type="ECO:0000313" key="14">
    <source>
        <dbReference type="EMBL" id="MCD7465491.1"/>
    </source>
</evidence>
<evidence type="ECO:0000256" key="10">
    <source>
        <dbReference type="ARBA" id="ARBA00023034"/>
    </source>
</evidence>
<keyword evidence="5 13" id="KW-0328">Glycosyltransferase</keyword>
<dbReference type="PANTHER" id="PTHR11214">
    <property type="entry name" value="BETA-1,3-N-ACETYLGLUCOSAMINYLTRANSFERASE"/>
    <property type="match status" value="1"/>
</dbReference>
<evidence type="ECO:0000256" key="8">
    <source>
        <dbReference type="ARBA" id="ARBA00022968"/>
    </source>
</evidence>
<keyword evidence="11" id="KW-0472">Membrane</keyword>
<gene>
    <name evidence="14" type="primary">B3GALT8_1</name>
    <name evidence="14" type="ORF">HAX54_001418</name>
</gene>
<keyword evidence="6" id="KW-0808">Transferase</keyword>
<comment type="caution">
    <text evidence="14">The sequence shown here is derived from an EMBL/GenBank/DDBJ whole genome shotgun (WGS) entry which is preliminary data.</text>
</comment>
<dbReference type="EMBL" id="JACEIK010001053">
    <property type="protein sequence ID" value="MCD7465491.1"/>
    <property type="molecule type" value="Genomic_DNA"/>
</dbReference>
<evidence type="ECO:0000256" key="3">
    <source>
        <dbReference type="ARBA" id="ARBA00004922"/>
    </source>
</evidence>
<evidence type="ECO:0000256" key="6">
    <source>
        <dbReference type="ARBA" id="ARBA00022679"/>
    </source>
</evidence>
<evidence type="ECO:0000256" key="13">
    <source>
        <dbReference type="RuleBase" id="RU363063"/>
    </source>
</evidence>
<dbReference type="PANTHER" id="PTHR11214:SF275">
    <property type="entry name" value="BETA-1,3-GALACTOSYLTRANSFERASE 8-RELATED"/>
    <property type="match status" value="1"/>
</dbReference>
<evidence type="ECO:0000313" key="15">
    <source>
        <dbReference type="Proteomes" id="UP000823775"/>
    </source>
</evidence>
<evidence type="ECO:0000256" key="11">
    <source>
        <dbReference type="ARBA" id="ARBA00023136"/>
    </source>
</evidence>
<dbReference type="EC" id="2.4.1.-" evidence="13"/>
<organism evidence="14 15">
    <name type="scientific">Datura stramonium</name>
    <name type="common">Jimsonweed</name>
    <name type="synonym">Common thornapple</name>
    <dbReference type="NCBI Taxonomy" id="4076"/>
    <lineage>
        <taxon>Eukaryota</taxon>
        <taxon>Viridiplantae</taxon>
        <taxon>Streptophyta</taxon>
        <taxon>Embryophyta</taxon>
        <taxon>Tracheophyta</taxon>
        <taxon>Spermatophyta</taxon>
        <taxon>Magnoliopsida</taxon>
        <taxon>eudicotyledons</taxon>
        <taxon>Gunneridae</taxon>
        <taxon>Pentapetalae</taxon>
        <taxon>asterids</taxon>
        <taxon>lamiids</taxon>
        <taxon>Solanales</taxon>
        <taxon>Solanaceae</taxon>
        <taxon>Solanoideae</taxon>
        <taxon>Datureae</taxon>
        <taxon>Datura</taxon>
    </lineage>
</organism>
<comment type="cofactor">
    <cofactor evidence="1 13">
        <name>Mn(2+)</name>
        <dbReference type="ChEBI" id="CHEBI:29035"/>
    </cofactor>
</comment>
<evidence type="ECO:0000256" key="12">
    <source>
        <dbReference type="ARBA" id="ARBA00023211"/>
    </source>
</evidence>
<comment type="pathway">
    <text evidence="3">Protein modification; protein glycosylation.</text>
</comment>
<accession>A0ABS8T2B2</accession>
<dbReference type="Pfam" id="PF01762">
    <property type="entry name" value="Galactosyl_T"/>
    <property type="match status" value="1"/>
</dbReference>
<comment type="similarity">
    <text evidence="4 13">Belongs to the glycosyltransferase 31 family.</text>
</comment>
<keyword evidence="9" id="KW-1133">Transmembrane helix</keyword>
<evidence type="ECO:0000256" key="9">
    <source>
        <dbReference type="ARBA" id="ARBA00022989"/>
    </source>
</evidence>
<keyword evidence="10 13" id="KW-0333">Golgi apparatus</keyword>
<sequence length="106" mass="12094">MKHASPDGPSSVKIDESQGDKLRKLDKEKGIVVRFVIRHNATTGGVLDRAIDSEDAQYKDFLRLDHVEVYHELSTKTRLYFSEVVSIWDADFYVKMDDDVHLNLGA</sequence>
<evidence type="ECO:0000256" key="7">
    <source>
        <dbReference type="ARBA" id="ARBA00022692"/>
    </source>
</evidence>
<comment type="subcellular location">
    <subcellularLocation>
        <location evidence="2 13">Golgi apparatus membrane</location>
        <topology evidence="2 13">Single-pass type II membrane protein</topology>
    </subcellularLocation>
</comment>
<keyword evidence="7" id="KW-0812">Transmembrane</keyword>
<evidence type="ECO:0000256" key="1">
    <source>
        <dbReference type="ARBA" id="ARBA00001936"/>
    </source>
</evidence>
<evidence type="ECO:0000256" key="4">
    <source>
        <dbReference type="ARBA" id="ARBA00008661"/>
    </source>
</evidence>
<name>A0ABS8T2B2_DATST</name>
<keyword evidence="15" id="KW-1185">Reference proteome</keyword>
<evidence type="ECO:0000256" key="5">
    <source>
        <dbReference type="ARBA" id="ARBA00022676"/>
    </source>
</evidence>